<dbReference type="GO" id="GO:0046872">
    <property type="term" value="F:metal ion binding"/>
    <property type="evidence" value="ECO:0007669"/>
    <property type="project" value="UniProtKB-KW"/>
</dbReference>
<keyword evidence="4" id="KW-0862">Zinc</keyword>
<dbReference type="InterPro" id="IPR001279">
    <property type="entry name" value="Metallo-B-lactamas"/>
</dbReference>
<reference evidence="6" key="1">
    <citation type="submission" date="2019-11" db="EMBL/GenBank/DDBJ databases">
        <authorList>
            <person name="Feng L."/>
        </authorList>
    </citation>
    <scope>NUCLEOTIDE SEQUENCE</scope>
    <source>
        <strain evidence="6">BfaecisLFYP10</strain>
    </source>
</reference>
<dbReference type="Pfam" id="PF00753">
    <property type="entry name" value="Lactamase_B"/>
    <property type="match status" value="1"/>
</dbReference>
<sequence>MYVKSILNMPFNSVCYLVSDKSHCIAIDPAMEDMFAINNYLDNKNLTLDYILLTHEHYDHIAAIDQLRLEYKDVQLICHECCNEGMQLPERNLSKYMDVTNCTSFVPMPANKMWYGDSGEDYLKTQIYWFHTPGHTKGSVCILIEDWLFTGDTIIPGVKTYTKFPGGSKKDLLCSFNRLNTFLDNRVVTVLPGHLTGYTGNIKYMLDECR</sequence>
<protein>
    <submittedName>
        <fullName evidence="6">Putative polyketide biosynthesis zinc-dependent hydrolase BaeB</fullName>
        <ecNumber evidence="6">3.-.-.-</ecNumber>
    </submittedName>
</protein>
<organism evidence="6">
    <name type="scientific">Bacteroides faecis</name>
    <dbReference type="NCBI Taxonomy" id="674529"/>
    <lineage>
        <taxon>Bacteria</taxon>
        <taxon>Pseudomonadati</taxon>
        <taxon>Bacteroidota</taxon>
        <taxon>Bacteroidia</taxon>
        <taxon>Bacteroidales</taxon>
        <taxon>Bacteroidaceae</taxon>
        <taxon>Bacteroides</taxon>
    </lineage>
</organism>
<dbReference type="InterPro" id="IPR036866">
    <property type="entry name" value="RibonucZ/Hydroxyglut_hydro"/>
</dbReference>
<evidence type="ECO:0000256" key="2">
    <source>
        <dbReference type="ARBA" id="ARBA00022723"/>
    </source>
</evidence>
<evidence type="ECO:0000256" key="4">
    <source>
        <dbReference type="ARBA" id="ARBA00022833"/>
    </source>
</evidence>
<comment type="cofactor">
    <cofactor evidence="1">
        <name>Zn(2+)</name>
        <dbReference type="ChEBI" id="CHEBI:29105"/>
    </cofactor>
</comment>
<keyword evidence="3 6" id="KW-0378">Hydrolase</keyword>
<proteinExistence type="predicted"/>
<dbReference type="InterPro" id="IPR051453">
    <property type="entry name" value="MBL_Glyoxalase_II"/>
</dbReference>
<evidence type="ECO:0000313" key="6">
    <source>
        <dbReference type="EMBL" id="VYT31270.1"/>
    </source>
</evidence>
<gene>
    <name evidence="6" type="primary">baeB</name>
    <name evidence="6" type="ORF">BFLFYP10_02336</name>
</gene>
<dbReference type="EC" id="3.-.-.-" evidence="6"/>
<evidence type="ECO:0000256" key="3">
    <source>
        <dbReference type="ARBA" id="ARBA00022801"/>
    </source>
</evidence>
<dbReference type="CDD" id="cd06262">
    <property type="entry name" value="metallo-hydrolase-like_MBL-fold"/>
    <property type="match status" value="1"/>
</dbReference>
<name>A0A6N2VMQ1_9BACE</name>
<dbReference type="SMART" id="SM00849">
    <property type="entry name" value="Lactamase_B"/>
    <property type="match status" value="1"/>
</dbReference>
<evidence type="ECO:0000259" key="5">
    <source>
        <dbReference type="SMART" id="SM00849"/>
    </source>
</evidence>
<dbReference type="AlphaFoldDB" id="A0A6N2VMQ1"/>
<accession>A0A6N2VMQ1</accession>
<dbReference type="GO" id="GO:0016787">
    <property type="term" value="F:hydrolase activity"/>
    <property type="evidence" value="ECO:0007669"/>
    <property type="project" value="UniProtKB-KW"/>
</dbReference>
<evidence type="ECO:0000256" key="1">
    <source>
        <dbReference type="ARBA" id="ARBA00001947"/>
    </source>
</evidence>
<feature type="domain" description="Metallo-beta-lactamase" evidence="5">
    <location>
        <begin position="12"/>
        <end position="194"/>
    </location>
</feature>
<keyword evidence="2" id="KW-0479">Metal-binding</keyword>
<dbReference type="PANTHER" id="PTHR46233:SF3">
    <property type="entry name" value="HYDROXYACYLGLUTATHIONE HYDROLASE GLOC"/>
    <property type="match status" value="1"/>
</dbReference>
<dbReference type="RefSeq" id="WP_156730137.1">
    <property type="nucleotide sequence ID" value="NZ_CACRSZ010000054.1"/>
</dbReference>
<dbReference type="SUPFAM" id="SSF56281">
    <property type="entry name" value="Metallo-hydrolase/oxidoreductase"/>
    <property type="match status" value="1"/>
</dbReference>
<dbReference type="EMBL" id="CACRSZ010000054">
    <property type="protein sequence ID" value="VYT31270.1"/>
    <property type="molecule type" value="Genomic_DNA"/>
</dbReference>
<dbReference type="Gene3D" id="3.60.15.10">
    <property type="entry name" value="Ribonuclease Z/Hydroxyacylglutathione hydrolase-like"/>
    <property type="match status" value="1"/>
</dbReference>
<dbReference type="PANTHER" id="PTHR46233">
    <property type="entry name" value="HYDROXYACYLGLUTATHIONE HYDROLASE GLOC"/>
    <property type="match status" value="1"/>
</dbReference>